<organism evidence="7 8">
    <name type="scientific">Potamilus streckersoni</name>
    <dbReference type="NCBI Taxonomy" id="2493646"/>
    <lineage>
        <taxon>Eukaryota</taxon>
        <taxon>Metazoa</taxon>
        <taxon>Spiralia</taxon>
        <taxon>Lophotrochozoa</taxon>
        <taxon>Mollusca</taxon>
        <taxon>Bivalvia</taxon>
        <taxon>Autobranchia</taxon>
        <taxon>Heteroconchia</taxon>
        <taxon>Palaeoheterodonta</taxon>
        <taxon>Unionida</taxon>
        <taxon>Unionoidea</taxon>
        <taxon>Unionidae</taxon>
        <taxon>Ambleminae</taxon>
        <taxon>Lampsilini</taxon>
        <taxon>Potamilus</taxon>
    </lineage>
</organism>
<dbReference type="PRINTS" id="PR00007">
    <property type="entry name" value="COMPLEMNTC1Q"/>
</dbReference>
<comment type="caution">
    <text evidence="7">The sequence shown here is derived from an EMBL/GenBank/DDBJ whole genome shotgun (WGS) entry which is preliminary data.</text>
</comment>
<evidence type="ECO:0000313" key="7">
    <source>
        <dbReference type="EMBL" id="KAK3589831.1"/>
    </source>
</evidence>
<dbReference type="PANTHER" id="PTHR22923:SF116">
    <property type="entry name" value="C1Q DOMAIN-CONTAINING PROTEIN"/>
    <property type="match status" value="1"/>
</dbReference>
<sequence>MTKYIRNTETHLPSCSKQTAYLLADDRMKTWFLFYVVLLLEVNCIQSNALVNKDGQVEVDKLRNEDLVTTDELLDLVRKMKLDLTRLANEQEKMKAVQEELLTTKEELFEARKELQKSKEEFLASKEDILKANKELILTPSKLQSCIKDLEVAQELLKEGKKLTTANRSGDKVESHTSTLKEGAVSPGTWDKNIASESKYSKRGNHDRNARFMWPTTGIVGFTARLTSTTSSSLYTDQTLVFDNVYVNEGNGYDATTGIFHAPVAGMYVILVTISSVGDYLSGDVEVLHNGVTVCRVVGPHSYWGGSPCNAIIHLAVGDTVWVREYFHHQDDRIRGDFFTTFSMGLMAMDSSSK</sequence>
<feature type="coiled-coil region" evidence="4">
    <location>
        <begin position="87"/>
        <end position="121"/>
    </location>
</feature>
<dbReference type="Proteomes" id="UP001195483">
    <property type="component" value="Unassembled WGS sequence"/>
</dbReference>
<reference evidence="7" key="3">
    <citation type="submission" date="2023-05" db="EMBL/GenBank/DDBJ databases">
        <authorList>
            <person name="Smith C.H."/>
        </authorList>
    </citation>
    <scope>NUCLEOTIDE SEQUENCE</scope>
    <source>
        <strain evidence="7">CHS0354</strain>
        <tissue evidence="7">Mantle</tissue>
    </source>
</reference>
<reference evidence="7" key="2">
    <citation type="journal article" date="2021" name="Genome Biol. Evol.">
        <title>Developing a high-quality reference genome for a parasitic bivalve with doubly uniparental inheritance (Bivalvia: Unionida).</title>
        <authorList>
            <person name="Smith C.H."/>
        </authorList>
    </citation>
    <scope>NUCLEOTIDE SEQUENCE</scope>
    <source>
        <strain evidence="7">CHS0354</strain>
        <tissue evidence="7">Mantle</tissue>
    </source>
</reference>
<keyword evidence="3" id="KW-0732">Signal</keyword>
<keyword evidence="4" id="KW-0175">Coiled coil</keyword>
<keyword evidence="2" id="KW-0964">Secreted</keyword>
<name>A0AAE0VTV1_9BIVA</name>
<evidence type="ECO:0000259" key="6">
    <source>
        <dbReference type="PROSITE" id="PS50871"/>
    </source>
</evidence>
<dbReference type="InterPro" id="IPR001073">
    <property type="entry name" value="C1q_dom"/>
</dbReference>
<keyword evidence="8" id="KW-1185">Reference proteome</keyword>
<protein>
    <recommendedName>
        <fullName evidence="6">C1q domain-containing protein</fullName>
    </recommendedName>
</protein>
<comment type="subcellular location">
    <subcellularLocation>
        <location evidence="1">Secreted</location>
    </subcellularLocation>
</comment>
<evidence type="ECO:0000256" key="4">
    <source>
        <dbReference type="SAM" id="Coils"/>
    </source>
</evidence>
<accession>A0AAE0VTV1</accession>
<feature type="region of interest" description="Disordered" evidence="5">
    <location>
        <begin position="165"/>
        <end position="190"/>
    </location>
</feature>
<dbReference type="Pfam" id="PF00386">
    <property type="entry name" value="C1q"/>
    <property type="match status" value="1"/>
</dbReference>
<dbReference type="SMART" id="SM00110">
    <property type="entry name" value="C1Q"/>
    <property type="match status" value="1"/>
</dbReference>
<evidence type="ECO:0000256" key="3">
    <source>
        <dbReference type="ARBA" id="ARBA00022729"/>
    </source>
</evidence>
<evidence type="ECO:0000256" key="2">
    <source>
        <dbReference type="ARBA" id="ARBA00022525"/>
    </source>
</evidence>
<evidence type="ECO:0000313" key="8">
    <source>
        <dbReference type="Proteomes" id="UP001195483"/>
    </source>
</evidence>
<dbReference type="InterPro" id="IPR050822">
    <property type="entry name" value="Cerebellin_Synaptic_Org"/>
</dbReference>
<proteinExistence type="predicted"/>
<evidence type="ECO:0000256" key="1">
    <source>
        <dbReference type="ARBA" id="ARBA00004613"/>
    </source>
</evidence>
<dbReference type="PANTHER" id="PTHR22923">
    <property type="entry name" value="CEREBELLIN-RELATED"/>
    <property type="match status" value="1"/>
</dbReference>
<dbReference type="AlphaFoldDB" id="A0AAE0VTV1"/>
<evidence type="ECO:0000256" key="5">
    <source>
        <dbReference type="SAM" id="MobiDB-lite"/>
    </source>
</evidence>
<dbReference type="Gene3D" id="2.60.120.40">
    <property type="match status" value="1"/>
</dbReference>
<gene>
    <name evidence="7" type="ORF">CHS0354_015841</name>
</gene>
<dbReference type="PROSITE" id="PS50871">
    <property type="entry name" value="C1Q"/>
    <property type="match status" value="1"/>
</dbReference>
<dbReference type="InterPro" id="IPR008983">
    <property type="entry name" value="Tumour_necrosis_fac-like_dom"/>
</dbReference>
<dbReference type="GO" id="GO:0005576">
    <property type="term" value="C:extracellular region"/>
    <property type="evidence" value="ECO:0007669"/>
    <property type="project" value="UniProtKB-SubCell"/>
</dbReference>
<dbReference type="SUPFAM" id="SSF49842">
    <property type="entry name" value="TNF-like"/>
    <property type="match status" value="1"/>
</dbReference>
<dbReference type="EMBL" id="JAEAOA010000985">
    <property type="protein sequence ID" value="KAK3589831.1"/>
    <property type="molecule type" value="Genomic_DNA"/>
</dbReference>
<reference evidence="7" key="1">
    <citation type="journal article" date="2021" name="Genome Biol. Evol.">
        <title>A High-Quality Reference Genome for a Parasitic Bivalve with Doubly Uniparental Inheritance (Bivalvia: Unionida).</title>
        <authorList>
            <person name="Smith C.H."/>
        </authorList>
    </citation>
    <scope>NUCLEOTIDE SEQUENCE</scope>
    <source>
        <strain evidence="7">CHS0354</strain>
    </source>
</reference>
<feature type="domain" description="C1q" evidence="6">
    <location>
        <begin position="215"/>
        <end position="353"/>
    </location>
</feature>